<name>A0A5N6VI62_9EURO</name>
<dbReference type="PANTHER" id="PTHR37544">
    <property type="entry name" value="SPRAY-RELATED"/>
    <property type="match status" value="1"/>
</dbReference>
<feature type="transmembrane region" description="Helical" evidence="2">
    <location>
        <begin position="373"/>
        <end position="401"/>
    </location>
</feature>
<sequence>MSRSVLIICKPTYSLVKMWARSSKESPSDVDLEERAALKSSTLPGLTAGEIAESIVINSSVTSGSRPIDYRNPFRANVSVDQALQIRLYLTGASHDIETLFQDGVLTNVASSYYRAMTAQLMHVALAEQNQSNVVGHALINDNRVVMAELPLRLMESFLAVGILLVISMTLRVSSKCLAPWNLNHISSIATVVAKSEALRQSLVGTGSAPQDVLSMCLAGRYYFTQYSPSAGFSIAVTDSRSSEDADMNDHRDKYLAWKPFPNLICRLIMFVLVGLVIAALEVLLHFSQANDGLGNVSSSSEYVQYLWTFIPAAIMVIISMGFMGIDFNVRCLAPYVRLKQPKGATYEQSMTAGFLDSLPATNIFRSIRLGQFAVLCTTLTALIAPFLTIITSGLFSAVVVPQHIRTNLTQRGGFPDPQSIPDTEGSETDENSGIVIAEYILKYNLSYPSWTYGSLVFPELSIDLPSRQQQHMKDAFVELRVPTLRPAPICHLQTGSNLSFNLNQTVLNLEDGPANYYTLLVDLIRLGCDPDGPHTSWPIEVLSGETINSQPFGISFAFDCWMGNHSVTPTRSTASYIWGYIDNITATGGTSGIQHIAALTCLELAETVDAVTRFRLPSLEIDPTSYPPTPDESSTHRALTVHVPAPRWRILSKDTSTPFLDSFFQLLVSGRYAIPIEHIQSTNKTDRVADAIKSQHRIIHAQEFNNYTRRIAQNSTATSTPSLLPGTITATHRTRVKQDAASTRVLEALLVGMLGLGVVGSVVLKNTDQVLAKNPCSVGAVGSLVVDSNFLDRSDEDWRTGGWRFFLGWWEDGPLVLAEGDAGRDKFTL</sequence>
<dbReference type="InterPro" id="IPR021840">
    <property type="entry name" value="DUF3433"/>
</dbReference>
<feature type="transmembrane region" description="Helical" evidence="2">
    <location>
        <begin position="264"/>
        <end position="287"/>
    </location>
</feature>
<feature type="region of interest" description="Disordered" evidence="1">
    <location>
        <begin position="410"/>
        <end position="430"/>
    </location>
</feature>
<dbReference type="EMBL" id="ML738394">
    <property type="protein sequence ID" value="KAE8307958.1"/>
    <property type="molecule type" value="Genomic_DNA"/>
</dbReference>
<evidence type="ECO:0000313" key="3">
    <source>
        <dbReference type="EMBL" id="KAE8307958.1"/>
    </source>
</evidence>
<keyword evidence="2" id="KW-0472">Membrane</keyword>
<keyword evidence="2" id="KW-0812">Transmembrane</keyword>
<evidence type="ECO:0000313" key="4">
    <source>
        <dbReference type="Proteomes" id="UP000325433"/>
    </source>
</evidence>
<reference evidence="4" key="1">
    <citation type="submission" date="2019-04" db="EMBL/GenBank/DDBJ databases">
        <title>Friends and foes A comparative genomics studyof 23 Aspergillus species from section Flavi.</title>
        <authorList>
            <consortium name="DOE Joint Genome Institute"/>
            <person name="Kjaerbolling I."/>
            <person name="Vesth T."/>
            <person name="Frisvad J.C."/>
            <person name="Nybo J.L."/>
            <person name="Theobald S."/>
            <person name="Kildgaard S."/>
            <person name="Isbrandt T."/>
            <person name="Kuo A."/>
            <person name="Sato A."/>
            <person name="Lyhne E.K."/>
            <person name="Kogle M.E."/>
            <person name="Wiebenga A."/>
            <person name="Kun R.S."/>
            <person name="Lubbers R.J."/>
            <person name="Makela M.R."/>
            <person name="Barry K."/>
            <person name="Chovatia M."/>
            <person name="Clum A."/>
            <person name="Daum C."/>
            <person name="Haridas S."/>
            <person name="He G."/>
            <person name="LaButti K."/>
            <person name="Lipzen A."/>
            <person name="Mondo S."/>
            <person name="Riley R."/>
            <person name="Salamov A."/>
            <person name="Simmons B.A."/>
            <person name="Magnuson J.K."/>
            <person name="Henrissat B."/>
            <person name="Mortensen U.H."/>
            <person name="Larsen T.O."/>
            <person name="Devries R.P."/>
            <person name="Grigoriev I.V."/>
            <person name="Machida M."/>
            <person name="Baker S.E."/>
            <person name="Andersen M.R."/>
        </authorList>
    </citation>
    <scope>NUCLEOTIDE SEQUENCE [LARGE SCALE GENOMIC DNA]</scope>
    <source>
        <strain evidence="4">CBS 130015</strain>
    </source>
</reference>
<feature type="transmembrane region" description="Helical" evidence="2">
    <location>
        <begin position="307"/>
        <end position="330"/>
    </location>
</feature>
<dbReference type="Proteomes" id="UP000325433">
    <property type="component" value="Unassembled WGS sequence"/>
</dbReference>
<evidence type="ECO:0000256" key="1">
    <source>
        <dbReference type="SAM" id="MobiDB-lite"/>
    </source>
</evidence>
<organism evidence="3 4">
    <name type="scientific">Aspergillus transmontanensis</name>
    <dbReference type="NCBI Taxonomy" id="1034304"/>
    <lineage>
        <taxon>Eukaryota</taxon>
        <taxon>Fungi</taxon>
        <taxon>Dikarya</taxon>
        <taxon>Ascomycota</taxon>
        <taxon>Pezizomycotina</taxon>
        <taxon>Eurotiomycetes</taxon>
        <taxon>Eurotiomycetidae</taxon>
        <taxon>Eurotiales</taxon>
        <taxon>Aspergillaceae</taxon>
        <taxon>Aspergillus</taxon>
        <taxon>Aspergillus subgen. Circumdati</taxon>
    </lineage>
</organism>
<keyword evidence="2" id="KW-1133">Transmembrane helix</keyword>
<proteinExistence type="predicted"/>
<keyword evidence="4" id="KW-1185">Reference proteome</keyword>
<evidence type="ECO:0000256" key="2">
    <source>
        <dbReference type="SAM" id="Phobius"/>
    </source>
</evidence>
<dbReference type="Pfam" id="PF11915">
    <property type="entry name" value="DUF3433"/>
    <property type="match status" value="1"/>
</dbReference>
<protein>
    <submittedName>
        <fullName evidence="3">Uncharacterized protein</fullName>
    </submittedName>
</protein>
<dbReference type="AlphaFoldDB" id="A0A5N6VI62"/>
<dbReference type="PANTHER" id="PTHR37544:SF1">
    <property type="entry name" value="PHOSPHORIBOSYLAMINOIMIDAZOLE-SUCCINOCARBOXAMIDE SYNTHASE"/>
    <property type="match status" value="1"/>
</dbReference>
<accession>A0A5N6VI62</accession>
<gene>
    <name evidence="3" type="ORF">BDV41DRAFT_552933</name>
</gene>